<sequence length="172" mass="17596">MKRIVLVGLLLVVALTAAGCGMIATGESAAEKAAQIAEFDVPEGFAPDFGMDVGGTVMVGYSQPNTSSHFFLIQAPESAGMSREQLEQALRDGLAAGAGNEAVEATEVEEIPVTIRGEEVTATVGSGSGSGSAVRVLTVPFTGDGGPALLLYQTAEADWDQAAVDAFLASFR</sequence>
<dbReference type="EMBL" id="LN890655">
    <property type="protein sequence ID" value="CUS05182.2"/>
    <property type="molecule type" value="Genomic_DNA"/>
</dbReference>
<reference evidence="2" key="1">
    <citation type="submission" date="2016-01" db="EMBL/GenBank/DDBJ databases">
        <authorList>
            <person name="Mcilroy J.S."/>
            <person name="Karst M S."/>
            <person name="Albertsen M."/>
        </authorList>
    </citation>
    <scope>NUCLEOTIDE SEQUENCE</scope>
    <source>
        <strain evidence="2">Cfx-K</strain>
    </source>
</reference>
<dbReference type="PROSITE" id="PS51257">
    <property type="entry name" value="PROKAR_LIPOPROTEIN"/>
    <property type="match status" value="1"/>
</dbReference>
<evidence type="ECO:0008006" key="4">
    <source>
        <dbReference type="Google" id="ProtNLM"/>
    </source>
</evidence>
<feature type="signal peptide" evidence="1">
    <location>
        <begin position="1"/>
        <end position="29"/>
    </location>
</feature>
<keyword evidence="3" id="KW-1185">Reference proteome</keyword>
<gene>
    <name evidence="2" type="ORF">CFX0092_A3304</name>
</gene>
<protein>
    <recommendedName>
        <fullName evidence="4">Lipoprotein</fullName>
    </recommendedName>
</protein>
<dbReference type="OrthoDB" id="166918at2"/>
<dbReference type="KEGG" id="pbf:CFX0092_A3304"/>
<dbReference type="Proteomes" id="UP000215027">
    <property type="component" value="Chromosome I"/>
</dbReference>
<organism evidence="2 3">
    <name type="scientific">Candidatus Promineifilum breve</name>
    <dbReference type="NCBI Taxonomy" id="1806508"/>
    <lineage>
        <taxon>Bacteria</taxon>
        <taxon>Bacillati</taxon>
        <taxon>Chloroflexota</taxon>
        <taxon>Ardenticatenia</taxon>
        <taxon>Candidatus Promineifilales</taxon>
        <taxon>Candidatus Promineifilaceae</taxon>
        <taxon>Candidatus Promineifilum</taxon>
    </lineage>
</organism>
<dbReference type="AlphaFoldDB" id="A0A160T5R4"/>
<name>A0A160T5R4_9CHLR</name>
<evidence type="ECO:0000313" key="3">
    <source>
        <dbReference type="Proteomes" id="UP000215027"/>
    </source>
</evidence>
<evidence type="ECO:0000313" key="2">
    <source>
        <dbReference type="EMBL" id="CUS05182.2"/>
    </source>
</evidence>
<accession>A0A160T5R4</accession>
<dbReference type="RefSeq" id="WP_095044429.1">
    <property type="nucleotide sequence ID" value="NZ_LN890655.1"/>
</dbReference>
<keyword evidence="1" id="KW-0732">Signal</keyword>
<feature type="chain" id="PRO_5008240602" description="Lipoprotein" evidence="1">
    <location>
        <begin position="30"/>
        <end position="172"/>
    </location>
</feature>
<proteinExistence type="predicted"/>
<evidence type="ECO:0000256" key="1">
    <source>
        <dbReference type="SAM" id="SignalP"/>
    </source>
</evidence>